<dbReference type="PANTHER" id="PTHR40394:SF2">
    <property type="entry name" value="QUINOL:CYTOCHROME C OXIDOREDUCTASE MEMBRANE PROTEIN"/>
    <property type="match status" value="1"/>
</dbReference>
<evidence type="ECO:0000256" key="1">
    <source>
        <dbReference type="ARBA" id="ARBA00022617"/>
    </source>
</evidence>
<evidence type="ECO:0000256" key="3">
    <source>
        <dbReference type="ARBA" id="ARBA00023004"/>
    </source>
</evidence>
<feature type="domain" description="Cytochrome c" evidence="5">
    <location>
        <begin position="69"/>
        <end position="154"/>
    </location>
</feature>
<sequence length="177" mass="19537">MNAWPWALIIVVLCSGCDDMSRQARIEQQRAGALFENGLSSRQPPVGTVARGQLEREAILQQRPPLTDALLTRGEASYQTFCTPCHGLSGRGDGLVVGRGFPVPPTFTEPRLLGASDTHLMQVIAQGQGLMYGYESRIPPPERWAIVAHVRLLQLSQHAPLDRLPAELRQAFEESDR</sequence>
<keyword evidence="2 4" id="KW-0479">Metal-binding</keyword>
<dbReference type="PROSITE" id="PS51007">
    <property type="entry name" value="CYTC"/>
    <property type="match status" value="1"/>
</dbReference>
<reference evidence="6 7" key="1">
    <citation type="submission" date="2015-06" db="EMBL/GenBank/DDBJ databases">
        <authorList>
            <person name="Hoefler B.C."/>
            <person name="Straight P.D."/>
        </authorList>
    </citation>
    <scope>NUCLEOTIDE SEQUENCE [LARGE SCALE GENOMIC DNA]</scope>
    <source>
        <strain evidence="6 7">Riq4</strain>
    </source>
</reference>
<name>A0A0L1MKG4_PSESX</name>
<dbReference type="InterPro" id="IPR036909">
    <property type="entry name" value="Cyt_c-like_dom_sf"/>
</dbReference>
<evidence type="ECO:0000313" key="6">
    <source>
        <dbReference type="EMBL" id="KNH28982.1"/>
    </source>
</evidence>
<dbReference type="PATRIC" id="fig|317.197.peg.5946"/>
<evidence type="ECO:0000256" key="2">
    <source>
        <dbReference type="ARBA" id="ARBA00022723"/>
    </source>
</evidence>
<dbReference type="Pfam" id="PF13442">
    <property type="entry name" value="Cytochrome_CBB3"/>
    <property type="match status" value="1"/>
</dbReference>
<gene>
    <name evidence="6" type="ORF">ACS77_05420</name>
</gene>
<proteinExistence type="predicted"/>
<dbReference type="GO" id="GO:0046872">
    <property type="term" value="F:metal ion binding"/>
    <property type="evidence" value="ECO:0007669"/>
    <property type="project" value="UniProtKB-KW"/>
</dbReference>
<dbReference type="PANTHER" id="PTHR40394">
    <property type="entry name" value="LIPOPROTEIN-RELATED"/>
    <property type="match status" value="1"/>
</dbReference>
<keyword evidence="1 4" id="KW-0349">Heme</keyword>
<evidence type="ECO:0000256" key="4">
    <source>
        <dbReference type="PROSITE-ProRule" id="PRU00433"/>
    </source>
</evidence>
<comment type="caution">
    <text evidence="6">The sequence shown here is derived from an EMBL/GenBank/DDBJ whole genome shotgun (WGS) entry which is preliminary data.</text>
</comment>
<dbReference type="AlphaFoldDB" id="A0A0L1MKG4"/>
<evidence type="ECO:0000313" key="7">
    <source>
        <dbReference type="Proteomes" id="UP000036955"/>
    </source>
</evidence>
<organism evidence="6 7">
    <name type="scientific">Pseudomonas syringae</name>
    <dbReference type="NCBI Taxonomy" id="317"/>
    <lineage>
        <taxon>Bacteria</taxon>
        <taxon>Pseudomonadati</taxon>
        <taxon>Pseudomonadota</taxon>
        <taxon>Gammaproteobacteria</taxon>
        <taxon>Pseudomonadales</taxon>
        <taxon>Pseudomonadaceae</taxon>
        <taxon>Pseudomonas</taxon>
    </lineage>
</organism>
<dbReference type="EMBL" id="LFQK01000009">
    <property type="protein sequence ID" value="KNH28982.1"/>
    <property type="molecule type" value="Genomic_DNA"/>
</dbReference>
<dbReference type="OrthoDB" id="9779283at2"/>
<accession>A0A0L1MKG4</accession>
<keyword evidence="3 4" id="KW-0408">Iron</keyword>
<dbReference type="InterPro" id="IPR009056">
    <property type="entry name" value="Cyt_c-like_dom"/>
</dbReference>
<dbReference type="Gene3D" id="1.10.760.10">
    <property type="entry name" value="Cytochrome c-like domain"/>
    <property type="match status" value="1"/>
</dbReference>
<dbReference type="Proteomes" id="UP000036955">
    <property type="component" value="Unassembled WGS sequence"/>
</dbReference>
<protein>
    <submittedName>
        <fullName evidence="6">Cytochrome C</fullName>
    </submittedName>
</protein>
<dbReference type="GO" id="GO:0020037">
    <property type="term" value="F:heme binding"/>
    <property type="evidence" value="ECO:0007669"/>
    <property type="project" value="InterPro"/>
</dbReference>
<dbReference type="GO" id="GO:0009055">
    <property type="term" value="F:electron transfer activity"/>
    <property type="evidence" value="ECO:0007669"/>
    <property type="project" value="InterPro"/>
</dbReference>
<dbReference type="SUPFAM" id="SSF46626">
    <property type="entry name" value="Cytochrome c"/>
    <property type="match status" value="1"/>
</dbReference>
<evidence type="ECO:0000259" key="5">
    <source>
        <dbReference type="PROSITE" id="PS51007"/>
    </source>
</evidence>